<feature type="compositionally biased region" description="Basic and acidic residues" evidence="10">
    <location>
        <begin position="125"/>
        <end position="134"/>
    </location>
</feature>
<comment type="subcellular location">
    <subcellularLocation>
        <location evidence="1 9">Nucleus</location>
        <location evidence="1 9">Nucleolus</location>
    </subcellularLocation>
</comment>
<keyword evidence="4 9" id="KW-0698">rRNA processing</keyword>
<dbReference type="PANTHER" id="PTHR21738">
    <property type="entry name" value="RIBOSOMAL RNA PROCESSING PROTEIN 36 HOMOLOG"/>
    <property type="match status" value="1"/>
</dbReference>
<comment type="similarity">
    <text evidence="2 9">Belongs to the RRP36 family.</text>
</comment>
<evidence type="ECO:0000256" key="4">
    <source>
        <dbReference type="ARBA" id="ARBA00022552"/>
    </source>
</evidence>
<evidence type="ECO:0000256" key="7">
    <source>
        <dbReference type="ARBA" id="ARBA00023274"/>
    </source>
</evidence>
<evidence type="ECO:0000256" key="5">
    <source>
        <dbReference type="ARBA" id="ARBA00023054"/>
    </source>
</evidence>
<dbReference type="Proteomes" id="UP001211907">
    <property type="component" value="Unassembled WGS sequence"/>
</dbReference>
<evidence type="ECO:0000313" key="11">
    <source>
        <dbReference type="EMBL" id="KAJ3142558.1"/>
    </source>
</evidence>
<protein>
    <recommendedName>
        <fullName evidence="9">rRNA biogenesis protein RRP36</fullName>
    </recommendedName>
</protein>
<dbReference type="AlphaFoldDB" id="A0AAD5TAU3"/>
<evidence type="ECO:0000256" key="9">
    <source>
        <dbReference type="RuleBase" id="RU368027"/>
    </source>
</evidence>
<dbReference type="GO" id="GO:0005730">
    <property type="term" value="C:nucleolus"/>
    <property type="evidence" value="ECO:0007669"/>
    <property type="project" value="UniProtKB-SubCell"/>
</dbReference>
<feature type="region of interest" description="Disordered" evidence="10">
    <location>
        <begin position="28"/>
        <end position="134"/>
    </location>
</feature>
<accession>A0AAD5TAU3</accession>
<feature type="compositionally biased region" description="Basic residues" evidence="10">
    <location>
        <begin position="207"/>
        <end position="220"/>
    </location>
</feature>
<comment type="subunit">
    <text evidence="9">Associates with 90S and pre-40S pre-ribosomal particles.</text>
</comment>
<dbReference type="EMBL" id="JADGJH010000013">
    <property type="protein sequence ID" value="KAJ3142558.1"/>
    <property type="molecule type" value="Genomic_DNA"/>
</dbReference>
<comment type="function">
    <text evidence="8 9">Component of the 90S pre-ribosome involved in the maturation of rRNAs. Required for early cleavages of the pre-RNAs in the 40S ribosomal subunit maturation pathway.</text>
</comment>
<feature type="region of interest" description="Disordered" evidence="10">
    <location>
        <begin position="364"/>
        <end position="392"/>
    </location>
</feature>
<keyword evidence="5" id="KW-0175">Coiled coil</keyword>
<comment type="caution">
    <text evidence="11">The sequence shown here is derived from an EMBL/GenBank/DDBJ whole genome shotgun (WGS) entry which is preliminary data.</text>
</comment>
<evidence type="ECO:0000256" key="1">
    <source>
        <dbReference type="ARBA" id="ARBA00004604"/>
    </source>
</evidence>
<organism evidence="11 12">
    <name type="scientific">Physocladia obscura</name>
    <dbReference type="NCBI Taxonomy" id="109957"/>
    <lineage>
        <taxon>Eukaryota</taxon>
        <taxon>Fungi</taxon>
        <taxon>Fungi incertae sedis</taxon>
        <taxon>Chytridiomycota</taxon>
        <taxon>Chytridiomycota incertae sedis</taxon>
        <taxon>Chytridiomycetes</taxon>
        <taxon>Chytridiales</taxon>
        <taxon>Chytriomycetaceae</taxon>
        <taxon>Physocladia</taxon>
    </lineage>
</organism>
<evidence type="ECO:0000256" key="8">
    <source>
        <dbReference type="ARBA" id="ARBA00025053"/>
    </source>
</evidence>
<evidence type="ECO:0000256" key="3">
    <source>
        <dbReference type="ARBA" id="ARBA00022517"/>
    </source>
</evidence>
<dbReference type="GO" id="GO:0000462">
    <property type="term" value="P:maturation of SSU-rRNA from tricistronic rRNA transcript (SSU-rRNA, 5.8S rRNA, LSU-rRNA)"/>
    <property type="evidence" value="ECO:0007669"/>
    <property type="project" value="TreeGrafter"/>
</dbReference>
<proteinExistence type="inferred from homology"/>
<reference evidence="11" key="1">
    <citation type="submission" date="2020-05" db="EMBL/GenBank/DDBJ databases">
        <title>Phylogenomic resolution of chytrid fungi.</title>
        <authorList>
            <person name="Stajich J.E."/>
            <person name="Amses K."/>
            <person name="Simmons R."/>
            <person name="Seto K."/>
            <person name="Myers J."/>
            <person name="Bonds A."/>
            <person name="Quandt C.A."/>
            <person name="Barry K."/>
            <person name="Liu P."/>
            <person name="Grigoriev I."/>
            <person name="Longcore J.E."/>
            <person name="James T.Y."/>
        </authorList>
    </citation>
    <scope>NUCLEOTIDE SEQUENCE</scope>
    <source>
        <strain evidence="11">JEL0513</strain>
    </source>
</reference>
<evidence type="ECO:0000256" key="6">
    <source>
        <dbReference type="ARBA" id="ARBA00023242"/>
    </source>
</evidence>
<feature type="compositionally biased region" description="Acidic residues" evidence="10">
    <location>
        <begin position="87"/>
        <end position="124"/>
    </location>
</feature>
<sequence length="392" mass="45464">MGLKKHVPVTTAKKIAKPYGVLMIESETESDEEILPQKSKHKKPSNSEKQLRSIPSEIEDEDARRERRMTQMDFAPESESEKFINDGVDEQENEQTGDEESNGSDANIDELDASGSEAEDSGQEDDSRQDQLNRLQKELADISFGQLLQVQQKIGVKKFNKLRQGISVSQDLKSPSKKRKIFDDNNVLIDSSESDEDDDAAPEFRDSKKRKPEIKKRGSKHAPAEITSKKPVSRRRTIVELPKKEIHRDPRFNKLSGNFNEGLFNRSYGFLEEYEKSEIEDLKKRMNSEKSEEQRAQMEKIIQSKISKQIQKQREDRQKNIHRQWKKAEVDAVKNGKKAFYLKKSDKEKLALLEQYKNIKPGQGVDKFLEKRRKKNSATEKRFLPKEKNERK</sequence>
<dbReference type="InterPro" id="IPR009292">
    <property type="entry name" value="RRP36"/>
</dbReference>
<keyword evidence="7 9" id="KW-0687">Ribonucleoprotein</keyword>
<evidence type="ECO:0000313" key="12">
    <source>
        <dbReference type="Proteomes" id="UP001211907"/>
    </source>
</evidence>
<feature type="region of interest" description="Disordered" evidence="10">
    <location>
        <begin position="164"/>
        <end position="244"/>
    </location>
</feature>
<gene>
    <name evidence="11" type="ORF">HK100_001382</name>
</gene>
<evidence type="ECO:0000256" key="2">
    <source>
        <dbReference type="ARBA" id="ARBA00009418"/>
    </source>
</evidence>
<evidence type="ECO:0000256" key="10">
    <source>
        <dbReference type="SAM" id="MobiDB-lite"/>
    </source>
</evidence>
<name>A0AAD5TAU3_9FUNG</name>
<keyword evidence="6 9" id="KW-0539">Nucleus</keyword>
<dbReference type="GO" id="GO:0030686">
    <property type="term" value="C:90S preribosome"/>
    <property type="evidence" value="ECO:0007669"/>
    <property type="project" value="TreeGrafter"/>
</dbReference>
<dbReference type="Pfam" id="PF06102">
    <property type="entry name" value="RRP36"/>
    <property type="match status" value="1"/>
</dbReference>
<feature type="compositionally biased region" description="Acidic residues" evidence="10">
    <location>
        <begin position="192"/>
        <end position="201"/>
    </location>
</feature>
<keyword evidence="12" id="KW-1185">Reference proteome</keyword>
<keyword evidence="3 9" id="KW-0690">Ribosome biogenesis</keyword>
<feature type="compositionally biased region" description="Basic and acidic residues" evidence="10">
    <location>
        <begin position="377"/>
        <end position="392"/>
    </location>
</feature>
<dbReference type="PANTHER" id="PTHR21738:SF0">
    <property type="entry name" value="RIBOSOMAL RNA PROCESSING PROTEIN 36 HOMOLOG"/>
    <property type="match status" value="1"/>
</dbReference>